<evidence type="ECO:0000256" key="2">
    <source>
        <dbReference type="ARBA" id="ARBA00005712"/>
    </source>
</evidence>
<dbReference type="GO" id="GO:0005743">
    <property type="term" value="C:mitochondrial inner membrane"/>
    <property type="evidence" value="ECO:0007669"/>
    <property type="project" value="UniProtKB-SubCell"/>
</dbReference>
<comment type="similarity">
    <text evidence="2">Belongs to the ATPase epsilon chain family.</text>
</comment>
<feature type="domain" description="F1F0-ATP synthase subunit delta C-terminal" evidence="15">
    <location>
        <begin position="208"/>
        <end position="248"/>
    </location>
</feature>
<evidence type="ECO:0000256" key="6">
    <source>
        <dbReference type="ARBA" id="ARBA00022792"/>
    </source>
</evidence>
<dbReference type="GO" id="GO:0046933">
    <property type="term" value="F:proton-transporting ATP synthase activity, rotational mechanism"/>
    <property type="evidence" value="ECO:0007669"/>
    <property type="project" value="InterPro"/>
</dbReference>
<dbReference type="InterPro" id="IPR001469">
    <property type="entry name" value="ATP_synth_F1_dsu/esu"/>
</dbReference>
<evidence type="ECO:0000259" key="14">
    <source>
        <dbReference type="Pfam" id="PF02823"/>
    </source>
</evidence>
<reference evidence="16" key="1">
    <citation type="submission" date="2018-08" db="EMBL/GenBank/DDBJ databases">
        <authorList>
            <person name="Guldener U."/>
        </authorList>
    </citation>
    <scope>NUCLEOTIDE SEQUENCE</scope>
    <source>
        <strain evidence="16">UB2</strain>
    </source>
</reference>
<feature type="domain" description="ATP synthase F1 complex delta/epsilon subunit N-terminal" evidence="14">
    <location>
        <begin position="128"/>
        <end position="193"/>
    </location>
</feature>
<evidence type="ECO:0000259" key="15">
    <source>
        <dbReference type="Pfam" id="PF21334"/>
    </source>
</evidence>
<keyword evidence="7" id="KW-0809">Transit peptide</keyword>
<keyword evidence="8" id="KW-0406">Ion transport</keyword>
<sequence>MIARAAFRSALRVTKAPISPLAQIGARRGYAEAVSDKLKLSFILPHEEWEQIVTRPDKGMDSVYIATVGDGITGEHRVKASKTSRLNAELWQELEKELFLQITPSLEAQNEPEQRGNAYDIPTIRHVQPPTAIYNSTEVTQVNIASSTGDMGILASHVPAVEELRPGVLEVVESSGTKKWFVSGGFATVHPNNKLVVNAIEAYPLEQFSPEAVRSALSEAQRVASSGSSAEAKAEAEIEIEVYTALQAALGRS</sequence>
<dbReference type="GO" id="GO:0045259">
    <property type="term" value="C:proton-transporting ATP synthase complex"/>
    <property type="evidence" value="ECO:0007669"/>
    <property type="project" value="UniProtKB-KW"/>
</dbReference>
<dbReference type="Pfam" id="PF02823">
    <property type="entry name" value="ATP-synt_DE_N"/>
    <property type="match status" value="1"/>
</dbReference>
<evidence type="ECO:0000256" key="3">
    <source>
        <dbReference type="ARBA" id="ARBA00016960"/>
    </source>
</evidence>
<dbReference type="CDD" id="cd12152">
    <property type="entry name" value="F1-ATPase_delta"/>
    <property type="match status" value="1"/>
</dbReference>
<dbReference type="PANTHER" id="PTHR13822:SF7">
    <property type="entry name" value="ATP SYNTHASE SUBUNIT DELTA, MITOCHONDRIAL"/>
    <property type="match status" value="1"/>
</dbReference>
<dbReference type="Proteomes" id="UP000658997">
    <property type="component" value="Unassembled WGS sequence"/>
</dbReference>
<evidence type="ECO:0000256" key="9">
    <source>
        <dbReference type="ARBA" id="ARBA00023128"/>
    </source>
</evidence>
<protein>
    <recommendedName>
        <fullName evidence="3">ATP synthase subunit delta, mitochondrial</fullName>
    </recommendedName>
    <alternativeName>
        <fullName evidence="13">F-ATPase delta subunit</fullName>
    </alternativeName>
</protein>
<evidence type="ECO:0000256" key="1">
    <source>
        <dbReference type="ARBA" id="ARBA00004273"/>
    </source>
</evidence>
<evidence type="ECO:0000256" key="11">
    <source>
        <dbReference type="ARBA" id="ARBA00023196"/>
    </source>
</evidence>
<dbReference type="PANTHER" id="PTHR13822">
    <property type="entry name" value="ATP SYNTHASE DELTA/EPSILON CHAIN"/>
    <property type="match status" value="1"/>
</dbReference>
<keyword evidence="10" id="KW-0472">Membrane</keyword>
<dbReference type="FunFam" id="2.60.15.10:FF:000003">
    <property type="entry name" value="ATP synthase subunit delta, mitochondrial"/>
    <property type="match status" value="1"/>
</dbReference>
<dbReference type="Gene3D" id="6.10.140.880">
    <property type="match status" value="1"/>
</dbReference>
<gene>
    <name evidence="16" type="ORF">UBRO2_02389</name>
</gene>
<keyword evidence="17" id="KW-1185">Reference proteome</keyword>
<evidence type="ECO:0000313" key="16">
    <source>
        <dbReference type="EMBL" id="SYW78197.1"/>
    </source>
</evidence>
<evidence type="ECO:0000256" key="12">
    <source>
        <dbReference type="ARBA" id="ARBA00023310"/>
    </source>
</evidence>
<keyword evidence="4" id="KW-0813">Transport</keyword>
<dbReference type="AlphaFoldDB" id="A0A8H8QN24"/>
<keyword evidence="11" id="KW-0139">CF(1)</keyword>
<dbReference type="InterPro" id="IPR020546">
    <property type="entry name" value="ATP_synth_F1_dsu/esu_N"/>
</dbReference>
<organism evidence="16 17">
    <name type="scientific">Ustilago bromivora</name>
    <dbReference type="NCBI Taxonomy" id="307758"/>
    <lineage>
        <taxon>Eukaryota</taxon>
        <taxon>Fungi</taxon>
        <taxon>Dikarya</taxon>
        <taxon>Basidiomycota</taxon>
        <taxon>Ustilaginomycotina</taxon>
        <taxon>Ustilaginomycetes</taxon>
        <taxon>Ustilaginales</taxon>
        <taxon>Ustilaginaceae</taxon>
        <taxon>Ustilago</taxon>
    </lineage>
</organism>
<keyword evidence="9" id="KW-0496">Mitochondrion</keyword>
<evidence type="ECO:0000256" key="4">
    <source>
        <dbReference type="ARBA" id="ARBA00022448"/>
    </source>
</evidence>
<evidence type="ECO:0000256" key="8">
    <source>
        <dbReference type="ARBA" id="ARBA00023065"/>
    </source>
</evidence>
<name>A0A8H8QN24_9BASI</name>
<evidence type="ECO:0000256" key="13">
    <source>
        <dbReference type="ARBA" id="ARBA00031669"/>
    </source>
</evidence>
<comment type="caution">
    <text evidence="16">The sequence shown here is derived from an EMBL/GenBank/DDBJ whole genome shotgun (WGS) entry which is preliminary data.</text>
</comment>
<dbReference type="InterPro" id="IPR048938">
    <property type="entry name" value="ATPD_C_fung"/>
</dbReference>
<keyword evidence="6" id="KW-0999">Mitochondrion inner membrane</keyword>
<dbReference type="HAMAP" id="MF_00530">
    <property type="entry name" value="ATP_synth_epsil_bac"/>
    <property type="match status" value="1"/>
</dbReference>
<dbReference type="InterPro" id="IPR036771">
    <property type="entry name" value="ATPsynth_dsu/esu_N"/>
</dbReference>
<keyword evidence="12" id="KW-0066">ATP synthesis</keyword>
<keyword evidence="5" id="KW-0375">Hydrogen ion transport</keyword>
<accession>A0A8H8QN24</accession>
<evidence type="ECO:0000256" key="7">
    <source>
        <dbReference type="ARBA" id="ARBA00022946"/>
    </source>
</evidence>
<dbReference type="Gene3D" id="2.60.15.10">
    <property type="entry name" value="F0F1 ATP synthase delta/epsilon subunit, N-terminal"/>
    <property type="match status" value="1"/>
</dbReference>
<evidence type="ECO:0000256" key="5">
    <source>
        <dbReference type="ARBA" id="ARBA00022781"/>
    </source>
</evidence>
<comment type="subcellular location">
    <subcellularLocation>
        <location evidence="1">Mitochondrion inner membrane</location>
    </subcellularLocation>
</comment>
<evidence type="ECO:0000313" key="17">
    <source>
        <dbReference type="Proteomes" id="UP000658997"/>
    </source>
</evidence>
<dbReference type="EMBL" id="ULHB01000036">
    <property type="protein sequence ID" value="SYW78197.1"/>
    <property type="molecule type" value="Genomic_DNA"/>
</dbReference>
<dbReference type="SUPFAM" id="SSF51344">
    <property type="entry name" value="Epsilon subunit of F1F0-ATP synthase N-terminal domain"/>
    <property type="match status" value="1"/>
</dbReference>
<dbReference type="Pfam" id="PF21334">
    <property type="entry name" value="ATPD_C_fung"/>
    <property type="match status" value="1"/>
</dbReference>
<proteinExistence type="inferred from homology"/>
<evidence type="ECO:0000256" key="10">
    <source>
        <dbReference type="ARBA" id="ARBA00023136"/>
    </source>
</evidence>